<keyword evidence="4" id="KW-1185">Reference proteome</keyword>
<protein>
    <recommendedName>
        <fullName evidence="2">Fe2OG dioxygenase domain-containing protein</fullName>
    </recommendedName>
</protein>
<dbReference type="Proteomes" id="UP001530293">
    <property type="component" value="Unassembled WGS sequence"/>
</dbReference>
<gene>
    <name evidence="3" type="ORF">ACHAWU_008279</name>
</gene>
<dbReference type="AlphaFoldDB" id="A0ABD3M3A4"/>
<dbReference type="EMBL" id="JALLBG020000228">
    <property type="protein sequence ID" value="KAL3758525.1"/>
    <property type="molecule type" value="Genomic_DNA"/>
</dbReference>
<dbReference type="InterPro" id="IPR050231">
    <property type="entry name" value="Iron_ascorbate_oxido_reductase"/>
</dbReference>
<dbReference type="InterPro" id="IPR005123">
    <property type="entry name" value="Oxoglu/Fe-dep_dioxygenase_dom"/>
</dbReference>
<evidence type="ECO:0000313" key="4">
    <source>
        <dbReference type="Proteomes" id="UP001530293"/>
    </source>
</evidence>
<evidence type="ECO:0000256" key="1">
    <source>
        <dbReference type="SAM" id="SignalP"/>
    </source>
</evidence>
<reference evidence="3 4" key="1">
    <citation type="submission" date="2024-10" db="EMBL/GenBank/DDBJ databases">
        <title>Updated reference genomes for cyclostephanoid diatoms.</title>
        <authorList>
            <person name="Roberts W.R."/>
            <person name="Alverson A.J."/>
        </authorList>
    </citation>
    <scope>NUCLEOTIDE SEQUENCE [LARGE SCALE GENOMIC DNA]</scope>
    <source>
        <strain evidence="3 4">AJA232-27</strain>
    </source>
</reference>
<feature type="domain" description="Fe2OG dioxygenase" evidence="2">
    <location>
        <begin position="579"/>
        <end position="711"/>
    </location>
</feature>
<sequence length="752" mass="82005">MPSLTFLLLSPLILLVGMHYSVQFSAAFQFAPPRSSSSILTRFPEEVGQTFLHPQLLSSSCTVRSKIIAIQSTIGNGENYNDFDDDEGMLTNEIQPIIGNNWMKRSSSIDFMPAELTNSNSGSDDESIYMDVGINGNTFGTADLSRRMHEAMMTVATKSYPGGNVPQELRDVYLLYAMDATAKEAVKVAMDSNGYALNLGKDEAMQDEGAWGQIDNVVLLDPTSGQPTKGDDGSNVYNSFVEAISKGGWEPGEGYSFIVREVPARKKAMDLEALLRALDPDGTLWDEAKKQGILLPGEEIDSLKQLAMDCEQRVKSAPFEATDEAKVFRGGSSKGYNVISRSALRKSNRNTDGSENETTLLHVMDSLANHGCLIVDLTDGDASTYDATIMSEMWDTTASFFDLAMNDETMRNSIPPMQQAEGVGSSHAMVGFASFKDGDNQFLETRIRRSDGALLPSETSTIVGEDGAKILADAFHVMAEVGKDIVRIATAASSVDVNAFVVKGSSFVMSQEEEGSPSIAGLSFDEASVSGFVDEESGPCKEDMNRGKVLASNAALLLTDEIIDDGKPLLTNEINRNEGPVSMSPHRMCRYSNSNKSTNKKEVISEIFGAHTDTSFVTIVPAAKVSGLEVFDEDSLQWYRPELNARKHAKTLDPKGNMDGLFPWHSRYLIVMPGELLQLTSRNNIPAAVHRVVASVESPRLSAPVLLRARPGTQMNVERYLGSLDKADSLLLECNEMKMEEIHDALQQSSKS</sequence>
<feature type="signal peptide" evidence="1">
    <location>
        <begin position="1"/>
        <end position="27"/>
    </location>
</feature>
<organism evidence="3 4">
    <name type="scientific">Discostella pseudostelligera</name>
    <dbReference type="NCBI Taxonomy" id="259834"/>
    <lineage>
        <taxon>Eukaryota</taxon>
        <taxon>Sar</taxon>
        <taxon>Stramenopiles</taxon>
        <taxon>Ochrophyta</taxon>
        <taxon>Bacillariophyta</taxon>
        <taxon>Coscinodiscophyceae</taxon>
        <taxon>Thalassiosirophycidae</taxon>
        <taxon>Stephanodiscales</taxon>
        <taxon>Stephanodiscaceae</taxon>
        <taxon>Discostella</taxon>
    </lineage>
</organism>
<dbReference type="SUPFAM" id="SSF51197">
    <property type="entry name" value="Clavaminate synthase-like"/>
    <property type="match status" value="1"/>
</dbReference>
<dbReference type="Gene3D" id="2.60.120.330">
    <property type="entry name" value="B-lactam Antibiotic, Isopenicillin N Synthase, Chain"/>
    <property type="match status" value="1"/>
</dbReference>
<evidence type="ECO:0000313" key="3">
    <source>
        <dbReference type="EMBL" id="KAL3758525.1"/>
    </source>
</evidence>
<dbReference type="PANTHER" id="PTHR47990">
    <property type="entry name" value="2-OXOGLUTARATE (2OG) AND FE(II)-DEPENDENT OXYGENASE SUPERFAMILY PROTEIN-RELATED"/>
    <property type="match status" value="1"/>
</dbReference>
<proteinExistence type="predicted"/>
<dbReference type="InterPro" id="IPR027443">
    <property type="entry name" value="IPNS-like_sf"/>
</dbReference>
<evidence type="ECO:0000259" key="2">
    <source>
        <dbReference type="PROSITE" id="PS51471"/>
    </source>
</evidence>
<dbReference type="PROSITE" id="PS51471">
    <property type="entry name" value="FE2OG_OXY"/>
    <property type="match status" value="1"/>
</dbReference>
<accession>A0ABD3M3A4</accession>
<keyword evidence="1" id="KW-0732">Signal</keyword>
<comment type="caution">
    <text evidence="3">The sequence shown here is derived from an EMBL/GenBank/DDBJ whole genome shotgun (WGS) entry which is preliminary data.</text>
</comment>
<name>A0ABD3M3A4_9STRA</name>
<feature type="chain" id="PRO_5044776271" description="Fe2OG dioxygenase domain-containing protein" evidence="1">
    <location>
        <begin position="28"/>
        <end position="752"/>
    </location>
</feature>